<organism evidence="1 2">
    <name type="scientific">Durusdinium trenchii</name>
    <dbReference type="NCBI Taxonomy" id="1381693"/>
    <lineage>
        <taxon>Eukaryota</taxon>
        <taxon>Sar</taxon>
        <taxon>Alveolata</taxon>
        <taxon>Dinophyceae</taxon>
        <taxon>Suessiales</taxon>
        <taxon>Symbiodiniaceae</taxon>
        <taxon>Durusdinium</taxon>
    </lineage>
</organism>
<sequence>MSGAPDLRFGRREHRSRPQTYTMDAFLQIAYESIAETLPDRFVRRGRARAPKRDLDADEESDYEEVTSDLEDVDDLRGWLSSMSCKTMGLIPHETFVR</sequence>
<feature type="non-terminal residue" evidence="1">
    <location>
        <position position="98"/>
    </location>
</feature>
<evidence type="ECO:0000313" key="2">
    <source>
        <dbReference type="Proteomes" id="UP001642484"/>
    </source>
</evidence>
<accession>A0ABP0IGC6</accession>
<protein>
    <submittedName>
        <fullName evidence="1">Uncharacterized protein</fullName>
    </submittedName>
</protein>
<proteinExistence type="predicted"/>
<dbReference type="EMBL" id="CAXAMN010002861">
    <property type="protein sequence ID" value="CAK9001621.1"/>
    <property type="molecule type" value="Genomic_DNA"/>
</dbReference>
<keyword evidence="2" id="KW-1185">Reference proteome</keyword>
<gene>
    <name evidence="1" type="ORF">CCMP2556_LOCUS6541</name>
</gene>
<dbReference type="Proteomes" id="UP001642484">
    <property type="component" value="Unassembled WGS sequence"/>
</dbReference>
<reference evidence="1 2" key="1">
    <citation type="submission" date="2024-02" db="EMBL/GenBank/DDBJ databases">
        <authorList>
            <person name="Chen Y."/>
            <person name="Shah S."/>
            <person name="Dougan E. K."/>
            <person name="Thang M."/>
            <person name="Chan C."/>
        </authorList>
    </citation>
    <scope>NUCLEOTIDE SEQUENCE [LARGE SCALE GENOMIC DNA]</scope>
</reference>
<evidence type="ECO:0000313" key="1">
    <source>
        <dbReference type="EMBL" id="CAK9001621.1"/>
    </source>
</evidence>
<comment type="caution">
    <text evidence="1">The sequence shown here is derived from an EMBL/GenBank/DDBJ whole genome shotgun (WGS) entry which is preliminary data.</text>
</comment>
<name>A0ABP0IGC6_9DINO</name>